<accession>E6SLP5</accession>
<evidence type="ECO:0000313" key="2">
    <source>
        <dbReference type="EMBL" id="ADU50312.1"/>
    </source>
</evidence>
<dbReference type="HOGENOM" id="CLU_1834242_0_0_9"/>
<dbReference type="AlphaFoldDB" id="E6SLP5"/>
<name>E6SLP5_THEM7</name>
<reference evidence="3" key="2">
    <citation type="journal article" date="2010" name="Stand. Genomic Sci.">
        <title>Complete genome sequence of Thermaerobacter marianensis type strain (7p75aT).</title>
        <authorList>
            <person name="Han C."/>
            <person name="Gu W."/>
            <person name="Zhang X."/>
            <person name="Lapidus A."/>
            <person name="Nolan M."/>
            <person name="Copeland A."/>
            <person name="Lucas S."/>
            <person name="Glavina Del Rio T."/>
            <person name="Tice H."/>
            <person name="Cheng J."/>
            <person name="Tapia R."/>
            <person name="Goodwin L."/>
            <person name="Pitluck S."/>
            <person name="Pagani I."/>
            <person name="Ivanova N."/>
            <person name="Mavromatis K."/>
            <person name="Mikhailova N."/>
            <person name="Pati A."/>
            <person name="Chen A."/>
            <person name="Palaniappan K."/>
            <person name="Land M."/>
            <person name="Hauser L."/>
            <person name="Chang Y."/>
            <person name="Jeffries C."/>
            <person name="Schneider S."/>
            <person name="Rohde M."/>
            <person name="Goker M."/>
            <person name="Pukall R."/>
            <person name="Woyke T."/>
            <person name="Bristow J."/>
            <person name="Eisen J."/>
            <person name="Markowitz V."/>
            <person name="Hugenholtz P."/>
            <person name="Kyrpides N."/>
            <person name="Klenk H."/>
            <person name="Detter J."/>
        </authorList>
    </citation>
    <scope>NUCLEOTIDE SEQUENCE [LARGE SCALE GENOMIC DNA]</scope>
    <source>
        <strain evidence="3">ATCC 700841 / DSM 12885 / JCM 10246 / 7p75a</strain>
    </source>
</reference>
<dbReference type="EMBL" id="CP002344">
    <property type="protein sequence ID" value="ADU50312.1"/>
    <property type="molecule type" value="Genomic_DNA"/>
</dbReference>
<evidence type="ECO:0000256" key="1">
    <source>
        <dbReference type="SAM" id="MobiDB-lite"/>
    </source>
</evidence>
<keyword evidence="3" id="KW-1185">Reference proteome</keyword>
<reference evidence="2 3" key="1">
    <citation type="journal article" date="2010" name="Stand. Genomic Sci.">
        <title>Complete genome sequence of Thermaerobacter marianensis type strain (7p75a).</title>
        <authorList>
            <person name="Han C."/>
            <person name="Gu W."/>
            <person name="Zhang X."/>
            <person name="Lapidus A."/>
            <person name="Nolan M."/>
            <person name="Copeland A."/>
            <person name="Lucas S."/>
            <person name="Del Rio T.G."/>
            <person name="Tice H."/>
            <person name="Cheng J.F."/>
            <person name="Tapia R."/>
            <person name="Goodwin L."/>
            <person name="Pitluck S."/>
            <person name="Pagani I."/>
            <person name="Ivanova N."/>
            <person name="Mavromatis K."/>
            <person name="Mikhailova N."/>
            <person name="Pati A."/>
            <person name="Chen A."/>
            <person name="Palaniappan K."/>
            <person name="Land M."/>
            <person name="Hauser L."/>
            <person name="Chang Y.J."/>
            <person name="Jeffries C.D."/>
            <person name="Schneider S."/>
            <person name="Rohde M."/>
            <person name="Goker M."/>
            <person name="Pukall R."/>
            <person name="Woyke T."/>
            <person name="Bristow J."/>
            <person name="Eisen J.A."/>
            <person name="Markowitz V."/>
            <person name="Hugenholtz P."/>
            <person name="Kyrpides N.C."/>
            <person name="Klenk H.P."/>
            <person name="Detter J.C."/>
        </authorList>
    </citation>
    <scope>NUCLEOTIDE SEQUENCE [LARGE SCALE GENOMIC DNA]</scope>
    <source>
        <strain evidence="3">ATCC 700841 / DSM 12885 / JCM 10246 / 7p75a</strain>
    </source>
</reference>
<organism evidence="2 3">
    <name type="scientific">Thermaerobacter marianensis (strain ATCC 700841 / DSM 12885 / JCM 10246 / 7p75a)</name>
    <dbReference type="NCBI Taxonomy" id="644966"/>
    <lineage>
        <taxon>Bacteria</taxon>
        <taxon>Bacillati</taxon>
        <taxon>Bacillota</taxon>
        <taxon>Clostridia</taxon>
        <taxon>Eubacteriales</taxon>
        <taxon>Clostridiales Family XVII. Incertae Sedis</taxon>
        <taxon>Thermaerobacter</taxon>
    </lineage>
</organism>
<dbReference type="OrthoDB" id="2085653at2"/>
<protein>
    <submittedName>
        <fullName evidence="2">Kinetoplast-associated protein-like protein</fullName>
    </submittedName>
</protein>
<dbReference type="Proteomes" id="UP000008915">
    <property type="component" value="Chromosome"/>
</dbReference>
<dbReference type="RefSeq" id="WP_013494617.1">
    <property type="nucleotide sequence ID" value="NC_014831.1"/>
</dbReference>
<evidence type="ECO:0000313" key="3">
    <source>
        <dbReference type="Proteomes" id="UP000008915"/>
    </source>
</evidence>
<gene>
    <name evidence="2" type="ordered locus">Tmar_0187</name>
</gene>
<feature type="compositionally biased region" description="Polar residues" evidence="1">
    <location>
        <begin position="137"/>
        <end position="147"/>
    </location>
</feature>
<dbReference type="KEGG" id="tmr:Tmar_0187"/>
<sequence length="147" mass="16455">MSEADLWELILETRKDLDRWIERGRRAQAAAGRGDWEAARAELEARRFLQEQVSARLQRLQAGAGEGGRGLPGGPAARQWLAQLEEHLRQALEADRQLRLALAVRHEALGERARFLEQARRAVAAYARHGHPHRPASSASNESARGE</sequence>
<proteinExistence type="predicted"/>
<feature type="region of interest" description="Disordered" evidence="1">
    <location>
        <begin position="126"/>
        <end position="147"/>
    </location>
</feature>